<evidence type="ECO:0000256" key="5">
    <source>
        <dbReference type="ARBA" id="ARBA00023274"/>
    </source>
</evidence>
<keyword evidence="10" id="KW-1185">Reference proteome</keyword>
<feature type="domain" description="Ribosomal protein L9" evidence="8">
    <location>
        <begin position="13"/>
        <end position="40"/>
    </location>
</feature>
<dbReference type="AlphaFoldDB" id="A0A402AFW0"/>
<dbReference type="PANTHER" id="PTHR21368">
    <property type="entry name" value="50S RIBOSOMAL PROTEIN L9"/>
    <property type="match status" value="1"/>
</dbReference>
<dbReference type="InterPro" id="IPR020070">
    <property type="entry name" value="Ribosomal_bL9_N"/>
</dbReference>
<dbReference type="Proteomes" id="UP000287188">
    <property type="component" value="Unassembled WGS sequence"/>
</dbReference>
<dbReference type="InterPro" id="IPR036791">
    <property type="entry name" value="Ribosomal_bL9_C_sf"/>
</dbReference>
<dbReference type="SUPFAM" id="SSF55653">
    <property type="entry name" value="Ribosomal protein L9 C-domain"/>
    <property type="match status" value="1"/>
</dbReference>
<dbReference type="RefSeq" id="WP_126549548.1">
    <property type="nucleotide sequence ID" value="NZ_BIFS01000001.1"/>
</dbReference>
<dbReference type="InterPro" id="IPR020069">
    <property type="entry name" value="Ribosomal_bL9_C"/>
</dbReference>
<keyword evidence="2 7" id="KW-0699">rRNA-binding</keyword>
<evidence type="ECO:0000313" key="9">
    <source>
        <dbReference type="EMBL" id="GCE17943.1"/>
    </source>
</evidence>
<evidence type="ECO:0000256" key="6">
    <source>
        <dbReference type="ARBA" id="ARBA00035292"/>
    </source>
</evidence>
<dbReference type="InterPro" id="IPR020594">
    <property type="entry name" value="Ribosomal_bL9_bac/chp"/>
</dbReference>
<dbReference type="GO" id="GO:1990904">
    <property type="term" value="C:ribonucleoprotein complex"/>
    <property type="evidence" value="ECO:0007669"/>
    <property type="project" value="UniProtKB-KW"/>
</dbReference>
<dbReference type="SUPFAM" id="SSF55658">
    <property type="entry name" value="L9 N-domain-like"/>
    <property type="match status" value="1"/>
</dbReference>
<evidence type="ECO:0000256" key="3">
    <source>
        <dbReference type="ARBA" id="ARBA00022884"/>
    </source>
</evidence>
<dbReference type="NCBIfam" id="TIGR00158">
    <property type="entry name" value="L9"/>
    <property type="match status" value="1"/>
</dbReference>
<dbReference type="GO" id="GO:0005840">
    <property type="term" value="C:ribosome"/>
    <property type="evidence" value="ECO:0007669"/>
    <property type="project" value="UniProtKB-KW"/>
</dbReference>
<dbReference type="Gene3D" id="3.40.5.10">
    <property type="entry name" value="Ribosomal protein L9, N-terminal domain"/>
    <property type="match status" value="1"/>
</dbReference>
<dbReference type="InterPro" id="IPR000244">
    <property type="entry name" value="Ribosomal_bL9"/>
</dbReference>
<accession>A0A402AFW0</accession>
<dbReference type="GO" id="GO:0003735">
    <property type="term" value="F:structural constituent of ribosome"/>
    <property type="evidence" value="ECO:0007669"/>
    <property type="project" value="InterPro"/>
</dbReference>
<reference evidence="10" key="1">
    <citation type="submission" date="2018-12" db="EMBL/GenBank/DDBJ databases">
        <title>Tengunoibacter tsumagoiensis gen. nov., sp. nov., Dictyobacter kobayashii sp. nov., D. alpinus sp. nov., and D. joshuensis sp. nov. and description of Dictyobacteraceae fam. nov. within the order Ktedonobacterales isolated from Tengu-no-mugimeshi.</title>
        <authorList>
            <person name="Wang C.M."/>
            <person name="Zheng Y."/>
            <person name="Sakai Y."/>
            <person name="Toyoda A."/>
            <person name="Minakuchi Y."/>
            <person name="Abe K."/>
            <person name="Yokota A."/>
            <person name="Yabe S."/>
        </authorList>
    </citation>
    <scope>NUCLEOTIDE SEQUENCE [LARGE SCALE GENOMIC DNA]</scope>
    <source>
        <strain evidence="10">Uno11</strain>
    </source>
</reference>
<comment type="similarity">
    <text evidence="1 7">Belongs to the bacterial ribosomal protein bL9 family.</text>
</comment>
<evidence type="ECO:0000256" key="2">
    <source>
        <dbReference type="ARBA" id="ARBA00022730"/>
    </source>
</evidence>
<evidence type="ECO:0000256" key="1">
    <source>
        <dbReference type="ARBA" id="ARBA00010605"/>
    </source>
</evidence>
<dbReference type="InterPro" id="IPR036935">
    <property type="entry name" value="Ribosomal_bL9_N_sf"/>
</dbReference>
<keyword evidence="3 7" id="KW-0694">RNA-binding</keyword>
<comment type="function">
    <text evidence="7">Binds to the 23S rRNA.</text>
</comment>
<evidence type="ECO:0000256" key="7">
    <source>
        <dbReference type="HAMAP-Rule" id="MF_00503"/>
    </source>
</evidence>
<comment type="caution">
    <text evidence="9">The sequence shown here is derived from an EMBL/GenBank/DDBJ whole genome shotgun (WGS) entry which is preliminary data.</text>
</comment>
<dbReference type="InterPro" id="IPR009027">
    <property type="entry name" value="Ribosomal_bL9/RNase_H1_N"/>
</dbReference>
<dbReference type="Gene3D" id="3.10.430.100">
    <property type="entry name" value="Ribosomal protein L9, C-terminal domain"/>
    <property type="match status" value="1"/>
</dbReference>
<dbReference type="Pfam" id="PF01281">
    <property type="entry name" value="Ribosomal_L9_N"/>
    <property type="match status" value="1"/>
</dbReference>
<name>A0A402AFW0_9CHLR</name>
<keyword evidence="5 7" id="KW-0687">Ribonucleoprotein</keyword>
<dbReference type="Pfam" id="PF03948">
    <property type="entry name" value="Ribosomal_L9_C"/>
    <property type="match status" value="1"/>
</dbReference>
<dbReference type="GO" id="GO:0019843">
    <property type="term" value="F:rRNA binding"/>
    <property type="evidence" value="ECO:0007669"/>
    <property type="project" value="UniProtKB-UniRule"/>
</dbReference>
<dbReference type="GO" id="GO:0006412">
    <property type="term" value="P:translation"/>
    <property type="evidence" value="ECO:0007669"/>
    <property type="project" value="UniProtKB-UniRule"/>
</dbReference>
<gene>
    <name evidence="7 9" type="primary">rplI</name>
    <name evidence="9" type="ORF">KDK_17430</name>
</gene>
<dbReference type="PROSITE" id="PS00651">
    <property type="entry name" value="RIBOSOMAL_L9"/>
    <property type="match status" value="1"/>
</dbReference>
<organism evidence="9 10">
    <name type="scientific">Dictyobacter kobayashii</name>
    <dbReference type="NCBI Taxonomy" id="2014872"/>
    <lineage>
        <taxon>Bacteria</taxon>
        <taxon>Bacillati</taxon>
        <taxon>Chloroflexota</taxon>
        <taxon>Ktedonobacteria</taxon>
        <taxon>Ktedonobacterales</taxon>
        <taxon>Dictyobacteraceae</taxon>
        <taxon>Dictyobacter</taxon>
    </lineage>
</organism>
<protein>
    <recommendedName>
        <fullName evidence="6 7">Large ribosomal subunit protein bL9</fullName>
    </recommendedName>
</protein>
<keyword evidence="4 7" id="KW-0689">Ribosomal protein</keyword>
<proteinExistence type="inferred from homology"/>
<evidence type="ECO:0000259" key="8">
    <source>
        <dbReference type="PROSITE" id="PS00651"/>
    </source>
</evidence>
<dbReference type="HAMAP" id="MF_00503">
    <property type="entry name" value="Ribosomal_bL9"/>
    <property type="match status" value="1"/>
</dbReference>
<sequence>MKVILLQNVEGLGKVGDLKEVANGYARNYLLPRQLAAGATPGLVANRTQRIAAEQRKMEKQAESDRQLAERLGQVSLTFKAKVGTQGRLYGSITSQDIAAALRDAENVTIDRRVIDLPEPIRALGTFTVPVKIASQLEPKITVNVVDAAEKAVAQ</sequence>
<dbReference type="OrthoDB" id="9788336at2"/>
<dbReference type="EMBL" id="BIFS01000001">
    <property type="protein sequence ID" value="GCE17943.1"/>
    <property type="molecule type" value="Genomic_DNA"/>
</dbReference>
<evidence type="ECO:0000313" key="10">
    <source>
        <dbReference type="Proteomes" id="UP000287188"/>
    </source>
</evidence>
<evidence type="ECO:0000256" key="4">
    <source>
        <dbReference type="ARBA" id="ARBA00022980"/>
    </source>
</evidence>